<dbReference type="GO" id="GO:0008474">
    <property type="term" value="F:palmitoyl-(protein) hydrolase activity"/>
    <property type="evidence" value="ECO:0007669"/>
    <property type="project" value="TreeGrafter"/>
</dbReference>
<dbReference type="GO" id="GO:0005737">
    <property type="term" value="C:cytoplasm"/>
    <property type="evidence" value="ECO:0007669"/>
    <property type="project" value="TreeGrafter"/>
</dbReference>
<dbReference type="PANTHER" id="PTHR10655:SF64">
    <property type="entry name" value="PHOSPHOLIPASE_CARBOXYLESTERASE_THIOESTERASE DOMAIN-CONTAINING PROTEIN"/>
    <property type="match status" value="1"/>
</dbReference>
<dbReference type="AlphaFoldDB" id="A0A9P9DUA3"/>
<dbReference type="InterPro" id="IPR003140">
    <property type="entry name" value="PLipase/COase/thioEstase"/>
</dbReference>
<keyword evidence="4" id="KW-1185">Reference proteome</keyword>
<gene>
    <name evidence="3" type="ORF">B0J11DRAFT_299845</name>
</gene>
<comment type="similarity">
    <text evidence="1">Belongs to the AB hydrolase superfamily. AB hydrolase 2 family.</text>
</comment>
<protein>
    <submittedName>
        <fullName evidence="3">Phospholipase/carboxylesterase family protein-like protein</fullName>
    </submittedName>
</protein>
<organism evidence="3 4">
    <name type="scientific">Dendryphion nanum</name>
    <dbReference type="NCBI Taxonomy" id="256645"/>
    <lineage>
        <taxon>Eukaryota</taxon>
        <taxon>Fungi</taxon>
        <taxon>Dikarya</taxon>
        <taxon>Ascomycota</taxon>
        <taxon>Pezizomycotina</taxon>
        <taxon>Dothideomycetes</taxon>
        <taxon>Pleosporomycetidae</taxon>
        <taxon>Pleosporales</taxon>
        <taxon>Torulaceae</taxon>
        <taxon>Dendryphion</taxon>
    </lineage>
</organism>
<accession>A0A9P9DUA3</accession>
<evidence type="ECO:0000313" key="4">
    <source>
        <dbReference type="Proteomes" id="UP000700596"/>
    </source>
</evidence>
<feature type="domain" description="Phospholipase/carboxylesterase/thioesterase" evidence="2">
    <location>
        <begin position="234"/>
        <end position="298"/>
    </location>
</feature>
<dbReference type="Pfam" id="PF02230">
    <property type="entry name" value="Abhydrolase_2"/>
    <property type="match status" value="2"/>
</dbReference>
<proteinExistence type="inferred from homology"/>
<reference evidence="3" key="1">
    <citation type="journal article" date="2021" name="Nat. Commun.">
        <title>Genetic determinants of endophytism in the Arabidopsis root mycobiome.</title>
        <authorList>
            <person name="Mesny F."/>
            <person name="Miyauchi S."/>
            <person name="Thiergart T."/>
            <person name="Pickel B."/>
            <person name="Atanasova L."/>
            <person name="Karlsson M."/>
            <person name="Huettel B."/>
            <person name="Barry K.W."/>
            <person name="Haridas S."/>
            <person name="Chen C."/>
            <person name="Bauer D."/>
            <person name="Andreopoulos W."/>
            <person name="Pangilinan J."/>
            <person name="LaButti K."/>
            <person name="Riley R."/>
            <person name="Lipzen A."/>
            <person name="Clum A."/>
            <person name="Drula E."/>
            <person name="Henrissat B."/>
            <person name="Kohler A."/>
            <person name="Grigoriev I.V."/>
            <person name="Martin F.M."/>
            <person name="Hacquard S."/>
        </authorList>
    </citation>
    <scope>NUCLEOTIDE SEQUENCE</scope>
    <source>
        <strain evidence="3">MPI-CAGE-CH-0243</strain>
    </source>
</reference>
<name>A0A9P9DUA3_9PLEO</name>
<evidence type="ECO:0000313" key="3">
    <source>
        <dbReference type="EMBL" id="KAH7125197.1"/>
    </source>
</evidence>
<evidence type="ECO:0000259" key="2">
    <source>
        <dbReference type="Pfam" id="PF02230"/>
    </source>
</evidence>
<sequence>MAPTTDYPAPLIVPPTSGSHKNTIIILHGRGSTADIFSSPLLTHPVTLHSPSKDQSSSTFQSFFPYTKFVFPTASRRRAVHYNRSFTHQWFDMYPLDTFDSEHKQNVQMKGLKESTEYLHRLLTEETHLVGGQNVILMGLSQGCATSLLSAILWEGENLAAVVGICGWLPLRRDMLEFTAQEDEELLSDDDLFERDDDGQNENRKTRYSQVVEWLREEMDLSSSCGHKERATESLSMQRTPVFLGHGSEDEKVPLALGKLAAEALSVMEIAATFQDYEGLGHWYSANMLRDIINFIKEVEGWDEPVMV</sequence>
<dbReference type="InterPro" id="IPR029058">
    <property type="entry name" value="AB_hydrolase_fold"/>
</dbReference>
<evidence type="ECO:0000256" key="1">
    <source>
        <dbReference type="ARBA" id="ARBA00006499"/>
    </source>
</evidence>
<dbReference type="Proteomes" id="UP000700596">
    <property type="component" value="Unassembled WGS sequence"/>
</dbReference>
<dbReference type="PANTHER" id="PTHR10655">
    <property type="entry name" value="LYSOPHOSPHOLIPASE-RELATED"/>
    <property type="match status" value="1"/>
</dbReference>
<dbReference type="InterPro" id="IPR050565">
    <property type="entry name" value="LYPA1-2/EST-like"/>
</dbReference>
<dbReference type="GO" id="GO:0052689">
    <property type="term" value="F:carboxylic ester hydrolase activity"/>
    <property type="evidence" value="ECO:0007669"/>
    <property type="project" value="TreeGrafter"/>
</dbReference>
<dbReference type="SUPFAM" id="SSF53474">
    <property type="entry name" value="alpha/beta-Hydrolases"/>
    <property type="match status" value="1"/>
</dbReference>
<feature type="domain" description="Phospholipase/carboxylesterase/thioesterase" evidence="2">
    <location>
        <begin position="16"/>
        <end position="175"/>
    </location>
</feature>
<dbReference type="OrthoDB" id="2418081at2759"/>
<dbReference type="EMBL" id="JAGMWT010000007">
    <property type="protein sequence ID" value="KAH7125197.1"/>
    <property type="molecule type" value="Genomic_DNA"/>
</dbReference>
<dbReference type="Gene3D" id="3.40.50.1820">
    <property type="entry name" value="alpha/beta hydrolase"/>
    <property type="match status" value="1"/>
</dbReference>
<comment type="caution">
    <text evidence="3">The sequence shown here is derived from an EMBL/GenBank/DDBJ whole genome shotgun (WGS) entry which is preliminary data.</text>
</comment>